<organism evidence="3">
    <name type="scientific">marine sediment metagenome</name>
    <dbReference type="NCBI Taxonomy" id="412755"/>
    <lineage>
        <taxon>unclassified sequences</taxon>
        <taxon>metagenomes</taxon>
        <taxon>ecological metagenomes</taxon>
    </lineage>
</organism>
<sequence>MFVNCKSVNTKGVGDFYAFRVNDIITFIDCEAEASGGANGVGFSLTGNAPRAINCYAHNCTQSGIEVGTHYGLIQGCLVANNTDTGIWLRAEFGVTAVVNNTIYNSTVGLDITTVYQSTFYNNIISNCTTGALVDASDPSNFWDYNCYGNNTTDVTNITTGANSLLLTDPQFINPAGDDFRLKTSSPCLNTGLPFIGGSDSLFDGVSSMGGWQPWASPNPTSHRARYSGQSLYN</sequence>
<name>A0A0F9DRZ4_9ZZZZ</name>
<accession>A0A0F9DRZ4</accession>
<dbReference type="EMBL" id="LAZR01030471">
    <property type="protein sequence ID" value="KKL56501.1"/>
    <property type="molecule type" value="Genomic_DNA"/>
</dbReference>
<reference evidence="3" key="1">
    <citation type="journal article" date="2015" name="Nature">
        <title>Complex archaea that bridge the gap between prokaryotes and eukaryotes.</title>
        <authorList>
            <person name="Spang A."/>
            <person name="Saw J.H."/>
            <person name="Jorgensen S.L."/>
            <person name="Zaremba-Niedzwiedzka K."/>
            <person name="Martijn J."/>
            <person name="Lind A.E."/>
            <person name="van Eijk R."/>
            <person name="Schleper C."/>
            <person name="Guy L."/>
            <person name="Ettema T.J."/>
        </authorList>
    </citation>
    <scope>NUCLEOTIDE SEQUENCE</scope>
</reference>
<dbReference type="AlphaFoldDB" id="A0A0F9DRZ4"/>
<dbReference type="InterPro" id="IPR011050">
    <property type="entry name" value="Pectin_lyase_fold/virulence"/>
</dbReference>
<evidence type="ECO:0000256" key="1">
    <source>
        <dbReference type="SAM" id="MobiDB-lite"/>
    </source>
</evidence>
<proteinExistence type="predicted"/>
<gene>
    <name evidence="3" type="ORF">LCGC14_2244800</name>
</gene>
<comment type="caution">
    <text evidence="3">The sequence shown here is derived from an EMBL/GenBank/DDBJ whole genome shotgun (WGS) entry which is preliminary data.</text>
</comment>
<feature type="compositionally biased region" description="Polar residues" evidence="1">
    <location>
        <begin position="216"/>
        <end position="234"/>
    </location>
</feature>
<protein>
    <recommendedName>
        <fullName evidence="2">Right handed beta helix domain-containing protein</fullName>
    </recommendedName>
</protein>
<evidence type="ECO:0000259" key="2">
    <source>
        <dbReference type="Pfam" id="PF13229"/>
    </source>
</evidence>
<dbReference type="Pfam" id="PF13229">
    <property type="entry name" value="Beta_helix"/>
    <property type="match status" value="1"/>
</dbReference>
<feature type="region of interest" description="Disordered" evidence="1">
    <location>
        <begin position="215"/>
        <end position="234"/>
    </location>
</feature>
<evidence type="ECO:0000313" key="3">
    <source>
        <dbReference type="EMBL" id="KKL56501.1"/>
    </source>
</evidence>
<dbReference type="InterPro" id="IPR012334">
    <property type="entry name" value="Pectin_lyas_fold"/>
</dbReference>
<dbReference type="SUPFAM" id="SSF51126">
    <property type="entry name" value="Pectin lyase-like"/>
    <property type="match status" value="1"/>
</dbReference>
<dbReference type="Gene3D" id="2.160.20.10">
    <property type="entry name" value="Single-stranded right-handed beta-helix, Pectin lyase-like"/>
    <property type="match status" value="1"/>
</dbReference>
<feature type="domain" description="Right handed beta helix" evidence="2">
    <location>
        <begin position="25"/>
        <end position="152"/>
    </location>
</feature>
<dbReference type="InterPro" id="IPR022441">
    <property type="entry name" value="Para_beta_helix_rpt-2"/>
</dbReference>
<dbReference type="NCBIfam" id="TIGR03804">
    <property type="entry name" value="para_beta_helix"/>
    <property type="match status" value="1"/>
</dbReference>
<dbReference type="InterPro" id="IPR039448">
    <property type="entry name" value="Beta_helix"/>
</dbReference>